<evidence type="ECO:0000313" key="1">
    <source>
        <dbReference type="EMBL" id="KRZ46197.1"/>
    </source>
</evidence>
<dbReference type="AlphaFoldDB" id="A0A0V1KH32"/>
<organism evidence="1 2">
    <name type="scientific">Trichinella pseudospiralis</name>
    <name type="common">Parasitic roundworm</name>
    <dbReference type="NCBI Taxonomy" id="6337"/>
    <lineage>
        <taxon>Eukaryota</taxon>
        <taxon>Metazoa</taxon>
        <taxon>Ecdysozoa</taxon>
        <taxon>Nematoda</taxon>
        <taxon>Enoplea</taxon>
        <taxon>Dorylaimia</taxon>
        <taxon>Trichinellida</taxon>
        <taxon>Trichinellidae</taxon>
        <taxon>Trichinella</taxon>
    </lineage>
</organism>
<protein>
    <submittedName>
        <fullName evidence="1">Uncharacterized protein</fullName>
    </submittedName>
</protein>
<sequence>MHTVFKQAESGKCSYRQARASDFPHALTPQKLAHMVRDLSANKEDSGNRKDLLQAEGDREDHYQAHKSDSSTFPFARSSAAEKSMLLLPKASRVLQCTC</sequence>
<comment type="caution">
    <text evidence="1">The sequence shown here is derived from an EMBL/GenBank/DDBJ whole genome shotgun (WGS) entry which is preliminary data.</text>
</comment>
<dbReference type="Proteomes" id="UP000054826">
    <property type="component" value="Unassembled WGS sequence"/>
</dbReference>
<dbReference type="EMBL" id="JYDV01000001">
    <property type="protein sequence ID" value="KRZ46197.1"/>
    <property type="molecule type" value="Genomic_DNA"/>
</dbReference>
<accession>A0A0V1KH32</accession>
<proteinExistence type="predicted"/>
<reference evidence="1 2" key="1">
    <citation type="submission" date="2015-01" db="EMBL/GenBank/DDBJ databases">
        <title>Evolution of Trichinella species and genotypes.</title>
        <authorList>
            <person name="Korhonen P.K."/>
            <person name="Edoardo P."/>
            <person name="Giuseppe L.R."/>
            <person name="Gasser R.B."/>
        </authorList>
    </citation>
    <scope>NUCLEOTIDE SEQUENCE [LARGE SCALE GENOMIC DNA]</scope>
    <source>
        <strain evidence="1">ISS176</strain>
    </source>
</reference>
<name>A0A0V1KH32_TRIPS</name>
<evidence type="ECO:0000313" key="2">
    <source>
        <dbReference type="Proteomes" id="UP000054826"/>
    </source>
</evidence>
<gene>
    <name evidence="1" type="ORF">T4C_7042</name>
</gene>